<dbReference type="RefSeq" id="WP_194695719.1">
    <property type="nucleotide sequence ID" value="NZ_JADKPO010000007.1"/>
</dbReference>
<dbReference type="SUPFAM" id="SSF49464">
    <property type="entry name" value="Carboxypeptidase regulatory domain-like"/>
    <property type="match status" value="1"/>
</dbReference>
<dbReference type="Proteomes" id="UP000660668">
    <property type="component" value="Unassembled WGS sequence"/>
</dbReference>
<name>A0A930YLZ4_9ACTN</name>
<keyword evidence="1" id="KW-0645">Protease</keyword>
<dbReference type="EMBL" id="JADKPO010000007">
    <property type="protein sequence ID" value="MBF4767579.1"/>
    <property type="molecule type" value="Genomic_DNA"/>
</dbReference>
<dbReference type="GO" id="GO:0004180">
    <property type="term" value="F:carboxypeptidase activity"/>
    <property type="evidence" value="ECO:0007669"/>
    <property type="project" value="UniProtKB-KW"/>
</dbReference>
<evidence type="ECO:0000313" key="2">
    <source>
        <dbReference type="Proteomes" id="UP000660668"/>
    </source>
</evidence>
<keyword evidence="1" id="KW-0121">Carboxypeptidase</keyword>
<gene>
    <name evidence="1" type="ORF">ISU10_07360</name>
</gene>
<sequence>MLAAGLLTLAACGGEQPTEEPDSGLRGIVQLGPQCAVENATDPCDNQPAAGVTVIVSEQLPGDAYAAGEEVARTTTADDGSFELAVEPGAYVVTAEAGMSCELMDARVVRGAIAEVVVPCDTGIR</sequence>
<keyword evidence="1" id="KW-0378">Hydrolase</keyword>
<comment type="caution">
    <text evidence="1">The sequence shown here is derived from an EMBL/GenBank/DDBJ whole genome shotgun (WGS) entry which is preliminary data.</text>
</comment>
<accession>A0A930YLZ4</accession>
<keyword evidence="2" id="KW-1185">Reference proteome</keyword>
<dbReference type="InterPro" id="IPR008969">
    <property type="entry name" value="CarboxyPept-like_regulatory"/>
</dbReference>
<dbReference type="AlphaFoldDB" id="A0A930YLZ4"/>
<evidence type="ECO:0000313" key="1">
    <source>
        <dbReference type="EMBL" id="MBF4767579.1"/>
    </source>
</evidence>
<dbReference type="Gene3D" id="2.60.40.1120">
    <property type="entry name" value="Carboxypeptidase-like, regulatory domain"/>
    <property type="match status" value="1"/>
</dbReference>
<proteinExistence type="predicted"/>
<organism evidence="1 2">
    <name type="scientific">Nocardioides agariphilus</name>
    <dbReference type="NCBI Taxonomy" id="433664"/>
    <lineage>
        <taxon>Bacteria</taxon>
        <taxon>Bacillati</taxon>
        <taxon>Actinomycetota</taxon>
        <taxon>Actinomycetes</taxon>
        <taxon>Propionibacteriales</taxon>
        <taxon>Nocardioidaceae</taxon>
        <taxon>Nocardioides</taxon>
    </lineage>
</organism>
<reference evidence="1" key="1">
    <citation type="submission" date="2020-11" db="EMBL/GenBank/DDBJ databases">
        <title>Nocardioides cynanchi sp. nov., isolated from soil of rhizosphere of Cynanchum wilfordii.</title>
        <authorList>
            <person name="Lee J.-S."/>
            <person name="Suh M.K."/>
            <person name="Kim J.-S."/>
        </authorList>
    </citation>
    <scope>NUCLEOTIDE SEQUENCE</scope>
    <source>
        <strain evidence="1">KCTC 19276</strain>
    </source>
</reference>
<protein>
    <submittedName>
        <fullName evidence="1">Carboxypeptidase regulatory-like domain-containing protein</fullName>
    </submittedName>
</protein>